<dbReference type="Gene3D" id="3.40.30.10">
    <property type="entry name" value="Glutaredoxin"/>
    <property type="match status" value="1"/>
</dbReference>
<comment type="caution">
    <text evidence="3">The sequence shown here is derived from an EMBL/GenBank/DDBJ whole genome shotgun (WGS) entry which is preliminary data.</text>
</comment>
<dbReference type="SUPFAM" id="SSF48452">
    <property type="entry name" value="TPR-like"/>
    <property type="match status" value="1"/>
</dbReference>
<dbReference type="PANTHER" id="PTHR47682:SF1">
    <property type="entry name" value="TETRATRICOPEPTIDE REPEAT (TPR)-CONTAINING PROTEIN"/>
    <property type="match status" value="1"/>
</dbReference>
<protein>
    <submittedName>
        <fullName evidence="3">Uncharacterized protein</fullName>
    </submittedName>
</protein>
<dbReference type="Proteomes" id="UP000655225">
    <property type="component" value="Unassembled WGS sequence"/>
</dbReference>
<evidence type="ECO:0000313" key="4">
    <source>
        <dbReference type="Proteomes" id="UP000655225"/>
    </source>
</evidence>
<dbReference type="InterPro" id="IPR019734">
    <property type="entry name" value="TPR_rpt"/>
</dbReference>
<dbReference type="CDD" id="cd02980">
    <property type="entry name" value="TRX_Fd_family"/>
    <property type="match status" value="1"/>
</dbReference>
<dbReference type="AlphaFoldDB" id="A0A834YH18"/>
<name>A0A834YH18_TETSI</name>
<evidence type="ECO:0000256" key="2">
    <source>
        <dbReference type="SAM" id="MobiDB-lite"/>
    </source>
</evidence>
<proteinExistence type="predicted"/>
<dbReference type="SUPFAM" id="SSF52833">
    <property type="entry name" value="Thioredoxin-like"/>
    <property type="match status" value="1"/>
</dbReference>
<dbReference type="Gene3D" id="1.25.40.10">
    <property type="entry name" value="Tetratricopeptide repeat domain"/>
    <property type="match status" value="1"/>
</dbReference>
<dbReference type="SMART" id="SM00028">
    <property type="entry name" value="TPR"/>
    <property type="match status" value="2"/>
</dbReference>
<evidence type="ECO:0000313" key="3">
    <source>
        <dbReference type="EMBL" id="KAF8378915.1"/>
    </source>
</evidence>
<keyword evidence="4" id="KW-1185">Reference proteome</keyword>
<dbReference type="PROSITE" id="PS50005">
    <property type="entry name" value="TPR"/>
    <property type="match status" value="1"/>
</dbReference>
<dbReference type="PANTHER" id="PTHR47682">
    <property type="entry name" value="TETRATRICOPEPTIDE REPEAT (TPR)-CONTAINING PROTEIN"/>
    <property type="match status" value="1"/>
</dbReference>
<keyword evidence="1" id="KW-0802">TPR repeat</keyword>
<dbReference type="OrthoDB" id="2423701at2759"/>
<organism evidence="3 4">
    <name type="scientific">Tetracentron sinense</name>
    <name type="common">Spur-leaf</name>
    <dbReference type="NCBI Taxonomy" id="13715"/>
    <lineage>
        <taxon>Eukaryota</taxon>
        <taxon>Viridiplantae</taxon>
        <taxon>Streptophyta</taxon>
        <taxon>Embryophyta</taxon>
        <taxon>Tracheophyta</taxon>
        <taxon>Spermatophyta</taxon>
        <taxon>Magnoliopsida</taxon>
        <taxon>Trochodendrales</taxon>
        <taxon>Trochodendraceae</taxon>
        <taxon>Tetracentron</taxon>
    </lineage>
</organism>
<accession>A0A834YH18</accession>
<feature type="repeat" description="TPR" evidence="1">
    <location>
        <begin position="595"/>
        <end position="628"/>
    </location>
</feature>
<feature type="region of interest" description="Disordered" evidence="2">
    <location>
        <begin position="523"/>
        <end position="545"/>
    </location>
</feature>
<dbReference type="EMBL" id="JABCRI010000023">
    <property type="protein sequence ID" value="KAF8378915.1"/>
    <property type="molecule type" value="Genomic_DNA"/>
</dbReference>
<dbReference type="InterPro" id="IPR011990">
    <property type="entry name" value="TPR-like_helical_dom_sf"/>
</dbReference>
<sequence length="634" mass="71217">MKVVVNHNTFVFPLPLLKSSPTHPWVSRSKNGRIKAEIEIRICVNRSCRRQGSRETLEILSGLCPPHVSVNSCGCLGRCGAGPNLVVLPDGVFFGHCGTPARAAELLGRSLCGYSDSESDPSRSLVALSLRKRAEEELQKSNFSEAQLLLSQTCLSLVEKYRSSNEEQRKKKIVGLSGFLNQKIEKQMTDMSKKKQMKEEVDSGHGSIEGLGFDQLQQVLNQVESARMGVEDQVQLLEMTKNSKEEEVLMFDNARKEQIQENQKLSNNRFSRRRRRVEEEVFRRKRVLLPTDLFQDSIWFSLEKRNEQESSQNDEGDFEFQEAELIESEEDNSVKEIGSSCAKFDKPMWKEVQVTGIAKGKNSGGAKNWRCPHCSKEWTSTYTRVYAHFFGAPPCQPNKRIDISRCTVLLKNRKLLLEIRKRVEIAEKQGLFLDLKRSSLTVDSHSLKKKGVLEDVFKQQERSEVDAKILRALYACGIPFNVLKSPYFHEMVSSINSGPKGYKCPSFEKSKDEATRSEAVGMEISPGEEPEVQGGGQPSSSLGPSPVLPEAIDLKPFGGLHIIHRNRSAARLAMGNLSGALEDAKEALTIAPQYPQAYICQGDAFLAMDELDAAEKSYTMALQIDPSIRRFQIF</sequence>
<gene>
    <name evidence="3" type="ORF">HHK36_030264</name>
</gene>
<reference evidence="3 4" key="1">
    <citation type="submission" date="2020-04" db="EMBL/GenBank/DDBJ databases">
        <title>Plant Genome Project.</title>
        <authorList>
            <person name="Zhang R.-G."/>
        </authorList>
    </citation>
    <scope>NUCLEOTIDE SEQUENCE [LARGE SCALE GENOMIC DNA]</scope>
    <source>
        <strain evidence="3">YNK0</strain>
        <tissue evidence="3">Leaf</tissue>
    </source>
</reference>
<dbReference type="InterPro" id="IPR036249">
    <property type="entry name" value="Thioredoxin-like_sf"/>
</dbReference>
<evidence type="ECO:0000256" key="1">
    <source>
        <dbReference type="PROSITE-ProRule" id="PRU00339"/>
    </source>
</evidence>